<keyword evidence="2" id="KW-1185">Reference proteome</keyword>
<comment type="caution">
    <text evidence="1">The sequence shown here is derived from an EMBL/GenBank/DDBJ whole genome shotgun (WGS) entry which is preliminary data.</text>
</comment>
<evidence type="ECO:0000313" key="2">
    <source>
        <dbReference type="Proteomes" id="UP000566819"/>
    </source>
</evidence>
<dbReference type="EMBL" id="JAAMPI010000355">
    <property type="protein sequence ID" value="KAF4632350.1"/>
    <property type="molecule type" value="Genomic_DNA"/>
</dbReference>
<protein>
    <submittedName>
        <fullName evidence="1">Uncharacterized protein</fullName>
    </submittedName>
</protein>
<organism evidence="1 2">
    <name type="scientific">Cudoniella acicularis</name>
    <dbReference type="NCBI Taxonomy" id="354080"/>
    <lineage>
        <taxon>Eukaryota</taxon>
        <taxon>Fungi</taxon>
        <taxon>Dikarya</taxon>
        <taxon>Ascomycota</taxon>
        <taxon>Pezizomycotina</taxon>
        <taxon>Leotiomycetes</taxon>
        <taxon>Helotiales</taxon>
        <taxon>Tricladiaceae</taxon>
        <taxon>Cudoniella</taxon>
    </lineage>
</organism>
<dbReference type="Proteomes" id="UP000566819">
    <property type="component" value="Unassembled WGS sequence"/>
</dbReference>
<name>A0A8H4RP14_9HELO</name>
<proteinExistence type="predicted"/>
<reference evidence="1 2" key="1">
    <citation type="submission" date="2020-03" db="EMBL/GenBank/DDBJ databases">
        <title>Draft Genome Sequence of Cudoniella acicularis.</title>
        <authorList>
            <person name="Buettner E."/>
            <person name="Kellner H."/>
        </authorList>
    </citation>
    <scope>NUCLEOTIDE SEQUENCE [LARGE SCALE GENOMIC DNA]</scope>
    <source>
        <strain evidence="1 2">DSM 108380</strain>
    </source>
</reference>
<sequence length="162" mass="18407">MFLKSLKDGVVPEALWTKLEQDMVSRGPKPLTNAEEIKTWVLDVLSGSPNHNISFVFLMSMLSRVVGELAPLPKESWRENKVGSTRSSLDIVRRSLSWKGKPPPLPEDPAVLRRQAAEKAYVNVFRDVIFRGPAGLKEKERKALEERQREVLEPFLRSVRSS</sequence>
<dbReference type="AlphaFoldDB" id="A0A8H4RP14"/>
<evidence type="ECO:0000313" key="1">
    <source>
        <dbReference type="EMBL" id="KAF4632350.1"/>
    </source>
</evidence>
<accession>A0A8H4RP14</accession>
<gene>
    <name evidence="1" type="ORF">G7Y89_g5784</name>
</gene>